<dbReference type="Pfam" id="PF00440">
    <property type="entry name" value="TetR_N"/>
    <property type="match status" value="1"/>
</dbReference>
<gene>
    <name evidence="7" type="ORF">SAMN05444921_120127</name>
</gene>
<dbReference type="InterPro" id="IPR050109">
    <property type="entry name" value="HTH-type_TetR-like_transc_reg"/>
</dbReference>
<dbReference type="PRINTS" id="PR00455">
    <property type="entry name" value="HTHTETR"/>
</dbReference>
<proteinExistence type="predicted"/>
<dbReference type="InterPro" id="IPR001647">
    <property type="entry name" value="HTH_TetR"/>
</dbReference>
<feature type="domain" description="HTH tetR-type" evidence="6">
    <location>
        <begin position="31"/>
        <end position="91"/>
    </location>
</feature>
<dbReference type="Gene3D" id="1.10.357.10">
    <property type="entry name" value="Tetracycline Repressor, domain 2"/>
    <property type="match status" value="1"/>
</dbReference>
<feature type="region of interest" description="Disordered" evidence="5">
    <location>
        <begin position="1"/>
        <end position="34"/>
    </location>
</feature>
<keyword evidence="2 4" id="KW-0238">DNA-binding</keyword>
<dbReference type="InterPro" id="IPR009057">
    <property type="entry name" value="Homeodomain-like_sf"/>
</dbReference>
<dbReference type="PANTHER" id="PTHR30055">
    <property type="entry name" value="HTH-TYPE TRANSCRIPTIONAL REGULATOR RUTR"/>
    <property type="match status" value="1"/>
</dbReference>
<evidence type="ECO:0000256" key="2">
    <source>
        <dbReference type="ARBA" id="ARBA00023125"/>
    </source>
</evidence>
<dbReference type="PROSITE" id="PS50977">
    <property type="entry name" value="HTH_TETR_2"/>
    <property type="match status" value="1"/>
</dbReference>
<protein>
    <submittedName>
        <fullName evidence="7">DNA-binding transcriptional regulator, AcrR family</fullName>
    </submittedName>
</protein>
<sequence>MCEDRGVSTPKTPASRRVGRPRAQERPAGGSEPRDEVLAAAAELFTTRGYTATSTRSIAERAGLRQASLYHYFDGKEAILAELLEGTVRPSLEVAAGLVSRTEASPEARLWALCQSDATLLCEGPHNLGALYLLPEVGTERFAAFHRLRSELKSCYTGLLATAAPGTELAPEELALRADLLFGLTESVILIRRADPDRDPGALARATADAALRVAGVAPRSLARLRREGQGLLAARS</sequence>
<dbReference type="GO" id="GO:0003700">
    <property type="term" value="F:DNA-binding transcription factor activity"/>
    <property type="evidence" value="ECO:0007669"/>
    <property type="project" value="TreeGrafter"/>
</dbReference>
<reference evidence="8" key="1">
    <citation type="submission" date="2016-10" db="EMBL/GenBank/DDBJ databases">
        <authorList>
            <person name="Varghese N."/>
            <person name="Submissions S."/>
        </authorList>
    </citation>
    <scope>NUCLEOTIDE SEQUENCE [LARGE SCALE GENOMIC DNA]</scope>
    <source>
        <strain evidence="8">CGMCC 4.7042</strain>
    </source>
</reference>
<dbReference type="AlphaFoldDB" id="A0A1G9Z306"/>
<dbReference type="STRING" id="1196353.SAMN05444921_120127"/>
<keyword evidence="3" id="KW-0804">Transcription</keyword>
<dbReference type="SUPFAM" id="SSF46689">
    <property type="entry name" value="Homeodomain-like"/>
    <property type="match status" value="1"/>
</dbReference>
<evidence type="ECO:0000256" key="4">
    <source>
        <dbReference type="PROSITE-ProRule" id="PRU00335"/>
    </source>
</evidence>
<dbReference type="GO" id="GO:0000976">
    <property type="term" value="F:transcription cis-regulatory region binding"/>
    <property type="evidence" value="ECO:0007669"/>
    <property type="project" value="TreeGrafter"/>
</dbReference>
<organism evidence="7 8">
    <name type="scientific">Streptomyces wuyuanensis</name>
    <dbReference type="NCBI Taxonomy" id="1196353"/>
    <lineage>
        <taxon>Bacteria</taxon>
        <taxon>Bacillati</taxon>
        <taxon>Actinomycetota</taxon>
        <taxon>Actinomycetes</taxon>
        <taxon>Kitasatosporales</taxon>
        <taxon>Streptomycetaceae</taxon>
        <taxon>Streptomyces</taxon>
    </lineage>
</organism>
<dbReference type="PANTHER" id="PTHR30055:SF234">
    <property type="entry name" value="HTH-TYPE TRANSCRIPTIONAL REGULATOR BETI"/>
    <property type="match status" value="1"/>
</dbReference>
<evidence type="ECO:0000256" key="1">
    <source>
        <dbReference type="ARBA" id="ARBA00023015"/>
    </source>
</evidence>
<dbReference type="EMBL" id="FNHI01000020">
    <property type="protein sequence ID" value="SDN15828.1"/>
    <property type="molecule type" value="Genomic_DNA"/>
</dbReference>
<evidence type="ECO:0000256" key="5">
    <source>
        <dbReference type="SAM" id="MobiDB-lite"/>
    </source>
</evidence>
<evidence type="ECO:0000256" key="3">
    <source>
        <dbReference type="ARBA" id="ARBA00023163"/>
    </source>
</evidence>
<evidence type="ECO:0000259" key="6">
    <source>
        <dbReference type="PROSITE" id="PS50977"/>
    </source>
</evidence>
<evidence type="ECO:0000313" key="7">
    <source>
        <dbReference type="EMBL" id="SDN15828.1"/>
    </source>
</evidence>
<name>A0A1G9Z306_9ACTN</name>
<dbReference type="Proteomes" id="UP000199063">
    <property type="component" value="Unassembled WGS sequence"/>
</dbReference>
<evidence type="ECO:0000313" key="8">
    <source>
        <dbReference type="Proteomes" id="UP000199063"/>
    </source>
</evidence>
<accession>A0A1G9Z306</accession>
<feature type="DNA-binding region" description="H-T-H motif" evidence="4">
    <location>
        <begin position="54"/>
        <end position="73"/>
    </location>
</feature>
<keyword evidence="1" id="KW-0805">Transcription regulation</keyword>
<keyword evidence="8" id="KW-1185">Reference proteome</keyword>